<dbReference type="PRINTS" id="PR00080">
    <property type="entry name" value="SDRFAMILY"/>
</dbReference>
<dbReference type="EMBL" id="JH431955">
    <property type="status" value="NOT_ANNOTATED_CDS"/>
    <property type="molecule type" value="Genomic_DNA"/>
</dbReference>
<dbReference type="eggNOG" id="KOG0725">
    <property type="taxonomic scope" value="Eukaryota"/>
</dbReference>
<dbReference type="SUPFAM" id="SSF51735">
    <property type="entry name" value="NAD(P)-binding Rossmann-fold domains"/>
    <property type="match status" value="1"/>
</dbReference>
<keyword evidence="1" id="KW-0560">Oxidoreductase</keyword>
<dbReference type="PANTHER" id="PTHR43975:SF2">
    <property type="entry name" value="EG:BACR7A4.14 PROTEIN-RELATED"/>
    <property type="match status" value="1"/>
</dbReference>
<dbReference type="FunFam" id="3.40.50.720:FF:000084">
    <property type="entry name" value="Short-chain dehydrogenase reductase"/>
    <property type="match status" value="1"/>
</dbReference>
<proteinExistence type="predicted"/>
<evidence type="ECO:0000313" key="2">
    <source>
        <dbReference type="EnsemblMetazoa" id="SMAR010041-PA"/>
    </source>
</evidence>
<protein>
    <submittedName>
        <fullName evidence="2">Uncharacterized protein</fullName>
    </submittedName>
</protein>
<evidence type="ECO:0000256" key="1">
    <source>
        <dbReference type="ARBA" id="ARBA00023002"/>
    </source>
</evidence>
<dbReference type="EnsemblMetazoa" id="SMAR010041-RA">
    <property type="protein sequence ID" value="SMAR010041-PA"/>
    <property type="gene ID" value="SMAR010041"/>
</dbReference>
<dbReference type="AlphaFoldDB" id="T1J8K6"/>
<dbReference type="GO" id="GO:0016491">
    <property type="term" value="F:oxidoreductase activity"/>
    <property type="evidence" value="ECO:0007669"/>
    <property type="project" value="UniProtKB-KW"/>
</dbReference>
<dbReference type="PhylomeDB" id="T1J8K6"/>
<dbReference type="Gene3D" id="3.40.50.720">
    <property type="entry name" value="NAD(P)-binding Rossmann-like Domain"/>
    <property type="match status" value="1"/>
</dbReference>
<dbReference type="PRINTS" id="PR00081">
    <property type="entry name" value="GDHRDH"/>
</dbReference>
<sequence>MEIGNISFKNKCVLVTGSNSGMGAEMSIAFARLGAKVVIQGRNDATIEEIAIKCQAASPNKFPPLKVKADVSKDEDCKRLIDTVIKAYGQLDILVNNAGVMHISPIDDPELMKKFDEQMAVNVRAPLLLSSLCAPHLAKTKGNIVNISSGIGMKAFPKAVGYSTSKWAIMMITECLALELGENLVRVNTVNPGYVENPSWHQRAGYGDAHGPVLKKANPMKKNAEILDVVNAVLFIASDAATHINGVALPVDGGMTKTVKGTGK</sequence>
<accession>T1J8K6</accession>
<evidence type="ECO:0000313" key="3">
    <source>
        <dbReference type="Proteomes" id="UP000014500"/>
    </source>
</evidence>
<reference evidence="3" key="1">
    <citation type="submission" date="2011-05" db="EMBL/GenBank/DDBJ databases">
        <authorList>
            <person name="Richards S.R."/>
            <person name="Qu J."/>
            <person name="Jiang H."/>
            <person name="Jhangiani S.N."/>
            <person name="Agravi P."/>
            <person name="Goodspeed R."/>
            <person name="Gross S."/>
            <person name="Mandapat C."/>
            <person name="Jackson L."/>
            <person name="Mathew T."/>
            <person name="Pu L."/>
            <person name="Thornton R."/>
            <person name="Saada N."/>
            <person name="Wilczek-Boney K.B."/>
            <person name="Lee S."/>
            <person name="Kovar C."/>
            <person name="Wu Y."/>
            <person name="Scherer S.E."/>
            <person name="Worley K.C."/>
            <person name="Muzny D.M."/>
            <person name="Gibbs R."/>
        </authorList>
    </citation>
    <scope>NUCLEOTIDE SEQUENCE</scope>
    <source>
        <strain evidence="3">Brora</strain>
    </source>
</reference>
<reference evidence="2" key="2">
    <citation type="submission" date="2015-02" db="UniProtKB">
        <authorList>
            <consortium name="EnsemblMetazoa"/>
        </authorList>
    </citation>
    <scope>IDENTIFICATION</scope>
</reference>
<dbReference type="HOGENOM" id="CLU_010194_1_0_1"/>
<keyword evidence="3" id="KW-1185">Reference proteome</keyword>
<name>T1J8K6_STRMM</name>
<dbReference type="PANTHER" id="PTHR43975">
    <property type="entry name" value="ZGC:101858"/>
    <property type="match status" value="1"/>
</dbReference>
<dbReference type="PROSITE" id="PS00061">
    <property type="entry name" value="ADH_SHORT"/>
    <property type="match status" value="1"/>
</dbReference>
<organism evidence="2 3">
    <name type="scientific">Strigamia maritima</name>
    <name type="common">European centipede</name>
    <name type="synonym">Geophilus maritimus</name>
    <dbReference type="NCBI Taxonomy" id="126957"/>
    <lineage>
        <taxon>Eukaryota</taxon>
        <taxon>Metazoa</taxon>
        <taxon>Ecdysozoa</taxon>
        <taxon>Arthropoda</taxon>
        <taxon>Myriapoda</taxon>
        <taxon>Chilopoda</taxon>
        <taxon>Pleurostigmophora</taxon>
        <taxon>Geophilomorpha</taxon>
        <taxon>Linotaeniidae</taxon>
        <taxon>Strigamia</taxon>
    </lineage>
</organism>
<dbReference type="Pfam" id="PF13561">
    <property type="entry name" value="adh_short_C2"/>
    <property type="match status" value="1"/>
</dbReference>
<dbReference type="OMA" id="NMGSINW"/>
<dbReference type="Proteomes" id="UP000014500">
    <property type="component" value="Unassembled WGS sequence"/>
</dbReference>
<dbReference type="STRING" id="126957.T1J8K6"/>
<dbReference type="InterPro" id="IPR002347">
    <property type="entry name" value="SDR_fam"/>
</dbReference>
<dbReference type="InterPro" id="IPR036291">
    <property type="entry name" value="NAD(P)-bd_dom_sf"/>
</dbReference>
<dbReference type="InterPro" id="IPR020904">
    <property type="entry name" value="Sc_DH/Rdtase_CS"/>
</dbReference>